<dbReference type="RefSeq" id="WP_241712771.1">
    <property type="nucleotide sequence ID" value="NZ_JALBUF010000003.1"/>
</dbReference>
<gene>
    <name evidence="1" type="ORF">MM817_01298</name>
</gene>
<comment type="caution">
    <text evidence="1">The sequence shown here is derived from an EMBL/GenBank/DDBJ whole genome shotgun (WGS) entry which is preliminary data.</text>
</comment>
<organism evidence="1 2">
    <name type="scientific">Sulfoacidibacillus ferrooxidans</name>
    <dbReference type="NCBI Taxonomy" id="2005001"/>
    <lineage>
        <taxon>Bacteria</taxon>
        <taxon>Bacillati</taxon>
        <taxon>Bacillota</taxon>
        <taxon>Bacilli</taxon>
        <taxon>Bacillales</taxon>
        <taxon>Alicyclobacillaceae</taxon>
        <taxon>Sulfoacidibacillus</taxon>
    </lineage>
</organism>
<protein>
    <recommendedName>
        <fullName evidence="3">DUF1572 domain-containing protein</fullName>
    </recommendedName>
</protein>
<proteinExistence type="predicted"/>
<dbReference type="SUPFAM" id="SSF109854">
    <property type="entry name" value="DinB/YfiT-like putative metalloenzymes"/>
    <property type="match status" value="1"/>
</dbReference>
<dbReference type="InterPro" id="IPR034660">
    <property type="entry name" value="DinB/YfiT-like"/>
</dbReference>
<dbReference type="Pfam" id="PF07609">
    <property type="entry name" value="DUF1572"/>
    <property type="match status" value="1"/>
</dbReference>
<evidence type="ECO:0000313" key="1">
    <source>
        <dbReference type="EMBL" id="MCI0183028.1"/>
    </source>
</evidence>
<sequence length="180" mass="20870">MDVGTIYLNEVVDNFRNMKKTAESAMGQLSFNELQFAPTEESNSIARIVKHMSGNMISRWTNFLTSDGEKPTRDRDGEFEGSYASLEEMMSAWSAGWEVLFDTITQLKVDDLVKTVFIRSEPHNVIQSIERQVYHLSYHVGQIVYVAKQIRNCEWEVLTIPKGKSREFQTQMNNQFRNKM</sequence>
<reference evidence="1" key="1">
    <citation type="submission" date="2022-03" db="EMBL/GenBank/DDBJ databases">
        <title>Draft Genome Sequence of Firmicute Strain S0AB, a Heterotrophic Iron/Sulfur-Oxidizing Extreme Acidophile.</title>
        <authorList>
            <person name="Vergara E."/>
            <person name="Pakostova E."/>
            <person name="Johnson D.B."/>
            <person name="Holmes D.S."/>
        </authorList>
    </citation>
    <scope>NUCLEOTIDE SEQUENCE</scope>
    <source>
        <strain evidence="1">S0AB</strain>
    </source>
</reference>
<dbReference type="Gene3D" id="1.20.120.450">
    <property type="entry name" value="dinb family like domain"/>
    <property type="match status" value="1"/>
</dbReference>
<evidence type="ECO:0008006" key="3">
    <source>
        <dbReference type="Google" id="ProtNLM"/>
    </source>
</evidence>
<keyword evidence="2" id="KW-1185">Reference proteome</keyword>
<accession>A0A9X1VA84</accession>
<dbReference type="EMBL" id="JALBUF010000003">
    <property type="protein sequence ID" value="MCI0183028.1"/>
    <property type="molecule type" value="Genomic_DNA"/>
</dbReference>
<dbReference type="InterPro" id="IPR011466">
    <property type="entry name" value="DUF1572"/>
</dbReference>
<dbReference type="Proteomes" id="UP001139263">
    <property type="component" value="Unassembled WGS sequence"/>
</dbReference>
<dbReference type="AlphaFoldDB" id="A0A9X1VA84"/>
<name>A0A9X1VA84_9BACL</name>
<evidence type="ECO:0000313" key="2">
    <source>
        <dbReference type="Proteomes" id="UP001139263"/>
    </source>
</evidence>